<evidence type="ECO:0000313" key="5">
    <source>
        <dbReference type="EMBL" id="NYE50644.1"/>
    </source>
</evidence>
<evidence type="ECO:0000256" key="2">
    <source>
        <dbReference type="ARBA" id="ARBA00022679"/>
    </source>
</evidence>
<gene>
    <name evidence="5" type="ORF">HDA32_005764</name>
</gene>
<dbReference type="Pfam" id="PF13649">
    <property type="entry name" value="Methyltransf_25"/>
    <property type="match status" value="1"/>
</dbReference>
<dbReference type="Gene3D" id="3.40.50.150">
    <property type="entry name" value="Vaccinia Virus protein VP39"/>
    <property type="match status" value="1"/>
</dbReference>
<dbReference type="AlphaFoldDB" id="A0A852U956"/>
<evidence type="ECO:0000256" key="3">
    <source>
        <dbReference type="SAM" id="MobiDB-lite"/>
    </source>
</evidence>
<dbReference type="GO" id="GO:0032259">
    <property type="term" value="P:methylation"/>
    <property type="evidence" value="ECO:0007669"/>
    <property type="project" value="UniProtKB-KW"/>
</dbReference>
<comment type="caution">
    <text evidence="5">The sequence shown here is derived from an EMBL/GenBank/DDBJ whole genome shotgun (WGS) entry which is preliminary data.</text>
</comment>
<accession>A0A852U956</accession>
<dbReference type="PANTHER" id="PTHR43861">
    <property type="entry name" value="TRANS-ACONITATE 2-METHYLTRANSFERASE-RELATED"/>
    <property type="match status" value="1"/>
</dbReference>
<dbReference type="CDD" id="cd02440">
    <property type="entry name" value="AdoMet_MTases"/>
    <property type="match status" value="1"/>
</dbReference>
<dbReference type="EMBL" id="JACCCC010000001">
    <property type="protein sequence ID" value="NYE50644.1"/>
    <property type="molecule type" value="Genomic_DNA"/>
</dbReference>
<dbReference type="GO" id="GO:0008168">
    <property type="term" value="F:methyltransferase activity"/>
    <property type="evidence" value="ECO:0007669"/>
    <property type="project" value="UniProtKB-KW"/>
</dbReference>
<organism evidence="5 6">
    <name type="scientific">Spinactinospora alkalitolerans</name>
    <dbReference type="NCBI Taxonomy" id="687207"/>
    <lineage>
        <taxon>Bacteria</taxon>
        <taxon>Bacillati</taxon>
        <taxon>Actinomycetota</taxon>
        <taxon>Actinomycetes</taxon>
        <taxon>Streptosporangiales</taxon>
        <taxon>Nocardiopsidaceae</taxon>
        <taxon>Spinactinospora</taxon>
    </lineage>
</organism>
<evidence type="ECO:0000259" key="4">
    <source>
        <dbReference type="Pfam" id="PF13649"/>
    </source>
</evidence>
<dbReference type="Proteomes" id="UP000589036">
    <property type="component" value="Unassembled WGS sequence"/>
</dbReference>
<keyword evidence="6" id="KW-1185">Reference proteome</keyword>
<dbReference type="PANTHER" id="PTHR43861:SF1">
    <property type="entry name" value="TRANS-ACONITATE 2-METHYLTRANSFERASE"/>
    <property type="match status" value="1"/>
</dbReference>
<evidence type="ECO:0000313" key="6">
    <source>
        <dbReference type="Proteomes" id="UP000589036"/>
    </source>
</evidence>
<reference evidence="5 6" key="1">
    <citation type="submission" date="2020-07" db="EMBL/GenBank/DDBJ databases">
        <title>Sequencing the genomes of 1000 actinobacteria strains.</title>
        <authorList>
            <person name="Klenk H.-P."/>
        </authorList>
    </citation>
    <scope>NUCLEOTIDE SEQUENCE [LARGE SCALE GENOMIC DNA]</scope>
    <source>
        <strain evidence="5 6">CXB654</strain>
    </source>
</reference>
<feature type="domain" description="Methyltransferase" evidence="4">
    <location>
        <begin position="54"/>
        <end position="144"/>
    </location>
</feature>
<keyword evidence="2 5" id="KW-0808">Transferase</keyword>
<proteinExistence type="predicted"/>
<sequence length="223" mass="24278">MTEPSFLRTTRTFYDAVAADYADHFRDELAAKPLDRAVLAGFAELVRDAGAGPVADLGCGPGRVTAHLHALGLSAFGVDLSPRMVALARRAHPDLRFDEGSMTALDLPDGALGGIAAWYSIIHTPQEHLPEVFAEFDRVLAPGGHLLLAFQVGDEPLHLARPFGHAVSLDFHRRRPDRVAELLRRAGLDVRARLLREPDEGEGVERTQQAYLLARKPADGGRP</sequence>
<dbReference type="InterPro" id="IPR029063">
    <property type="entry name" value="SAM-dependent_MTases_sf"/>
</dbReference>
<dbReference type="InterPro" id="IPR041698">
    <property type="entry name" value="Methyltransf_25"/>
</dbReference>
<keyword evidence="1 5" id="KW-0489">Methyltransferase</keyword>
<evidence type="ECO:0000256" key="1">
    <source>
        <dbReference type="ARBA" id="ARBA00022603"/>
    </source>
</evidence>
<dbReference type="SUPFAM" id="SSF53335">
    <property type="entry name" value="S-adenosyl-L-methionine-dependent methyltransferases"/>
    <property type="match status" value="1"/>
</dbReference>
<feature type="region of interest" description="Disordered" evidence="3">
    <location>
        <begin position="199"/>
        <end position="223"/>
    </location>
</feature>
<dbReference type="RefSeq" id="WP_179646097.1">
    <property type="nucleotide sequence ID" value="NZ_BAAAYY010000044.1"/>
</dbReference>
<name>A0A852U956_9ACTN</name>
<protein>
    <submittedName>
        <fullName evidence="5">SAM-dependent methyltransferase</fullName>
    </submittedName>
</protein>